<feature type="binding site" evidence="12">
    <location>
        <begin position="160"/>
        <end position="161"/>
    </location>
    <ligand>
        <name>substrate</name>
    </ligand>
</feature>
<evidence type="ECO:0000256" key="9">
    <source>
        <dbReference type="ARBA" id="ARBA00023235"/>
    </source>
</evidence>
<feature type="binding site" evidence="13">
    <location>
        <position position="408"/>
    </location>
    <ligand>
        <name>Mn(2+)</name>
        <dbReference type="ChEBI" id="CHEBI:29035"/>
        <label>1</label>
    </ligand>
</feature>
<dbReference type="InterPro" id="IPR011258">
    <property type="entry name" value="BPG-indep_PGM_N"/>
</dbReference>
<evidence type="ECO:0000256" key="1">
    <source>
        <dbReference type="ARBA" id="ARBA00000370"/>
    </source>
</evidence>
<dbReference type="Gene3D" id="3.40.1450.10">
    <property type="entry name" value="BPG-independent phosphoglycerate mutase, domain B"/>
    <property type="match status" value="1"/>
</dbReference>
<comment type="similarity">
    <text evidence="5">Belongs to the BPG-independent phosphoglycerate mutase family.</text>
</comment>
<dbReference type="PATRIC" id="fig|1619087.5.peg.47"/>
<name>A0A0G0HCG9_9BACT</name>
<dbReference type="UniPathway" id="UPA00109">
    <property type="reaction ID" value="UER00186"/>
</dbReference>
<dbReference type="SUPFAM" id="SSF64158">
    <property type="entry name" value="2,3-Bisphosphoglycerate-independent phosphoglycerate mutase, substrate-binding domain"/>
    <property type="match status" value="1"/>
</dbReference>
<accession>A0A0G0HCG9</accession>
<feature type="binding site" evidence="12">
    <location>
        <position position="198"/>
    </location>
    <ligand>
        <name>substrate</name>
    </ligand>
</feature>
<dbReference type="GO" id="GO:0005829">
    <property type="term" value="C:cytosol"/>
    <property type="evidence" value="ECO:0007669"/>
    <property type="project" value="TreeGrafter"/>
</dbReference>
<dbReference type="FunFam" id="3.40.1450.10:FF:000002">
    <property type="entry name" value="2,3-bisphosphoglycerate-independent phosphoglycerate mutase"/>
    <property type="match status" value="1"/>
</dbReference>
<evidence type="ECO:0000259" key="15">
    <source>
        <dbReference type="Pfam" id="PF06415"/>
    </source>
</evidence>
<dbReference type="PIRSF" id="PIRSF001492">
    <property type="entry name" value="IPGAM"/>
    <property type="match status" value="1"/>
</dbReference>
<feature type="binding site" evidence="12">
    <location>
        <position position="128"/>
    </location>
    <ligand>
        <name>substrate</name>
    </ligand>
</feature>
<comment type="cofactor">
    <cofactor evidence="2">
        <name>Mn(2+)</name>
        <dbReference type="ChEBI" id="CHEBI:29035"/>
    </cofactor>
</comment>
<keyword evidence="6 13" id="KW-0479">Metal-binding</keyword>
<evidence type="ECO:0000256" key="5">
    <source>
        <dbReference type="ARBA" id="ARBA00008819"/>
    </source>
</evidence>
<evidence type="ECO:0000256" key="6">
    <source>
        <dbReference type="ARBA" id="ARBA00022723"/>
    </source>
</evidence>
<evidence type="ECO:0000256" key="7">
    <source>
        <dbReference type="ARBA" id="ARBA00023152"/>
    </source>
</evidence>
<feature type="binding site" evidence="12">
    <location>
        <position position="192"/>
    </location>
    <ligand>
        <name>substrate</name>
    </ligand>
</feature>
<dbReference type="InterPro" id="IPR017850">
    <property type="entry name" value="Alkaline_phosphatase_core_sf"/>
</dbReference>
<protein>
    <recommendedName>
        <fullName evidence="10">2,3-bisphosphoglycerate-independent phosphoglycerate mutase</fullName>
        <ecNumber evidence="10">5.4.2.12</ecNumber>
    </recommendedName>
</protein>
<dbReference type="GO" id="GO:0004619">
    <property type="term" value="F:phosphoglycerate mutase activity"/>
    <property type="evidence" value="ECO:0007669"/>
    <property type="project" value="UniProtKB-UniRule"/>
</dbReference>
<keyword evidence="7" id="KW-0324">Glycolysis</keyword>
<dbReference type="SUPFAM" id="SSF53649">
    <property type="entry name" value="Alkaline phosphatase-like"/>
    <property type="match status" value="1"/>
</dbReference>
<dbReference type="HAMAP" id="MF_01038">
    <property type="entry name" value="GpmI"/>
    <property type="match status" value="1"/>
</dbReference>
<feature type="binding site" evidence="13">
    <location>
        <position position="67"/>
    </location>
    <ligand>
        <name>Mn(2+)</name>
        <dbReference type="ChEBI" id="CHEBI:29035"/>
        <label>2</label>
    </ligand>
</feature>
<dbReference type="PANTHER" id="PTHR31637">
    <property type="entry name" value="2,3-BISPHOSPHOGLYCERATE-INDEPENDENT PHOSPHOGLYCERATE MUTASE"/>
    <property type="match status" value="1"/>
</dbReference>
<dbReference type="InterPro" id="IPR005995">
    <property type="entry name" value="Pgm_bpd_ind"/>
</dbReference>
<evidence type="ECO:0000256" key="2">
    <source>
        <dbReference type="ARBA" id="ARBA00001936"/>
    </source>
</evidence>
<comment type="pathway">
    <text evidence="4">Carbohydrate degradation; glycolysis; pyruvate from D-glyceraldehyde 3-phosphate: step 3/5.</text>
</comment>
<evidence type="ECO:0000256" key="10">
    <source>
        <dbReference type="NCBIfam" id="TIGR01307"/>
    </source>
</evidence>
<evidence type="ECO:0000256" key="11">
    <source>
        <dbReference type="PIRSR" id="PIRSR001492-1"/>
    </source>
</evidence>
<feature type="binding site" evidence="13">
    <location>
        <position position="412"/>
    </location>
    <ligand>
        <name>Mn(2+)</name>
        <dbReference type="ChEBI" id="CHEBI:29035"/>
        <label>1</label>
    </ligand>
</feature>
<dbReference type="GO" id="GO:0006007">
    <property type="term" value="P:glucose catabolic process"/>
    <property type="evidence" value="ECO:0007669"/>
    <property type="project" value="InterPro"/>
</dbReference>
<comment type="function">
    <text evidence="3">Catalyzes the interconversion of 2-phosphoglycerate and 3-phosphoglycerate.</text>
</comment>
<dbReference type="EMBL" id="LBTH01000004">
    <property type="protein sequence ID" value="KKQ36235.1"/>
    <property type="molecule type" value="Genomic_DNA"/>
</dbReference>
<dbReference type="GO" id="GO:0030145">
    <property type="term" value="F:manganese ion binding"/>
    <property type="evidence" value="ECO:0007669"/>
    <property type="project" value="InterPro"/>
</dbReference>
<feature type="domain" description="Metalloenzyme" evidence="14">
    <location>
        <begin position="9"/>
        <end position="471"/>
    </location>
</feature>
<dbReference type="Gene3D" id="3.40.720.10">
    <property type="entry name" value="Alkaline Phosphatase, subunit A"/>
    <property type="match status" value="1"/>
</dbReference>
<feature type="binding site" evidence="12">
    <location>
        <begin position="267"/>
        <end position="270"/>
    </location>
    <ligand>
        <name>substrate</name>
    </ligand>
</feature>
<dbReference type="Pfam" id="PF06415">
    <property type="entry name" value="iPGM_N"/>
    <property type="match status" value="1"/>
</dbReference>
<evidence type="ECO:0000256" key="13">
    <source>
        <dbReference type="PIRSR" id="PIRSR001492-3"/>
    </source>
</evidence>
<evidence type="ECO:0000256" key="12">
    <source>
        <dbReference type="PIRSR" id="PIRSR001492-2"/>
    </source>
</evidence>
<evidence type="ECO:0000256" key="3">
    <source>
        <dbReference type="ARBA" id="ARBA00002315"/>
    </source>
</evidence>
<dbReference type="Proteomes" id="UP000034852">
    <property type="component" value="Unassembled WGS sequence"/>
</dbReference>
<feature type="domain" description="BPG-independent PGAM N-terminal" evidence="15">
    <location>
        <begin position="87"/>
        <end position="304"/>
    </location>
</feature>
<reference evidence="16 17" key="1">
    <citation type="journal article" date="2015" name="Nature">
        <title>rRNA introns, odd ribosomes, and small enigmatic genomes across a large radiation of phyla.</title>
        <authorList>
            <person name="Brown C.T."/>
            <person name="Hug L.A."/>
            <person name="Thomas B.C."/>
            <person name="Sharon I."/>
            <person name="Castelle C.J."/>
            <person name="Singh A."/>
            <person name="Wilkins M.J."/>
            <person name="Williams K.H."/>
            <person name="Banfield J.F."/>
        </authorList>
    </citation>
    <scope>NUCLEOTIDE SEQUENCE [LARGE SCALE GENOMIC DNA]</scope>
</reference>
<dbReference type="Pfam" id="PF01676">
    <property type="entry name" value="Metalloenzyme"/>
    <property type="match status" value="1"/>
</dbReference>
<proteinExistence type="inferred from homology"/>
<comment type="caution">
    <text evidence="16">The sequence shown here is derived from an EMBL/GenBank/DDBJ whole genome shotgun (WGS) entry which is preliminary data.</text>
</comment>
<feature type="binding site" evidence="13">
    <location>
        <position position="17"/>
    </location>
    <ligand>
        <name>Mn(2+)</name>
        <dbReference type="ChEBI" id="CHEBI:29035"/>
        <label>2</label>
    </ligand>
</feature>
<dbReference type="AlphaFoldDB" id="A0A0G0HCG9"/>
<evidence type="ECO:0000313" key="17">
    <source>
        <dbReference type="Proteomes" id="UP000034852"/>
    </source>
</evidence>
<evidence type="ECO:0000259" key="14">
    <source>
        <dbReference type="Pfam" id="PF01676"/>
    </source>
</evidence>
<dbReference type="InterPro" id="IPR006124">
    <property type="entry name" value="Metalloenzyme"/>
</dbReference>
<evidence type="ECO:0000256" key="8">
    <source>
        <dbReference type="ARBA" id="ARBA00023211"/>
    </source>
</evidence>
<dbReference type="EC" id="5.4.2.12" evidence="10"/>
<evidence type="ECO:0000313" key="16">
    <source>
        <dbReference type="EMBL" id="KKQ36235.1"/>
    </source>
</evidence>
<organism evidence="16 17">
    <name type="scientific">candidate division WS6 bacterium GW2011_GWA2_37_6</name>
    <dbReference type="NCBI Taxonomy" id="1619087"/>
    <lineage>
        <taxon>Bacteria</taxon>
        <taxon>Candidatus Dojkabacteria</taxon>
    </lineage>
</organism>
<feature type="binding site" evidence="13">
    <location>
        <position position="468"/>
    </location>
    <ligand>
        <name>Mn(2+)</name>
        <dbReference type="ChEBI" id="CHEBI:29035"/>
        <label>1</label>
    </ligand>
</feature>
<keyword evidence="9" id="KW-0413">Isomerase</keyword>
<feature type="active site" description="Phosphoserine intermediate" evidence="11">
    <location>
        <position position="67"/>
    </location>
</feature>
<comment type="catalytic activity">
    <reaction evidence="1">
        <text>(2R)-2-phosphoglycerate = (2R)-3-phosphoglycerate</text>
        <dbReference type="Rhea" id="RHEA:15901"/>
        <dbReference type="ChEBI" id="CHEBI:58272"/>
        <dbReference type="ChEBI" id="CHEBI:58289"/>
        <dbReference type="EC" id="5.4.2.12"/>
    </reaction>
</comment>
<keyword evidence="8 13" id="KW-0464">Manganese</keyword>
<dbReference type="NCBIfam" id="TIGR01307">
    <property type="entry name" value="pgm_bpd_ind"/>
    <property type="match status" value="1"/>
</dbReference>
<gene>
    <name evidence="16" type="ORF">US52_C0004G0001</name>
</gene>
<dbReference type="InterPro" id="IPR036646">
    <property type="entry name" value="PGAM_B_sf"/>
</dbReference>
<feature type="binding site" evidence="12">
    <location>
        <position position="340"/>
    </location>
    <ligand>
        <name>substrate</name>
    </ligand>
</feature>
<feature type="binding site" evidence="13">
    <location>
        <position position="450"/>
    </location>
    <ligand>
        <name>Mn(2+)</name>
        <dbReference type="ChEBI" id="CHEBI:29035"/>
        <label>2</label>
    </ligand>
</feature>
<dbReference type="CDD" id="cd16010">
    <property type="entry name" value="iPGM"/>
    <property type="match status" value="1"/>
</dbReference>
<dbReference type="PANTHER" id="PTHR31637:SF0">
    <property type="entry name" value="2,3-BISPHOSPHOGLYCERATE-INDEPENDENT PHOSPHOGLYCERATE MUTASE"/>
    <property type="match status" value="1"/>
</dbReference>
<sequence>MAEFYSAPKPIVLIVMDGVGVAPPGPGNAVTLADTPNLDKLWPKYPHGSLEAAGMAVGLPEGVDGNSEVGHMAIGTGRVIFQDLPRIDQKIVSGEFSRNTEIIKAIDFAKKNNGRIHITGLVGFGKVHSSFSHLEKLIELIAQQNIGPDKLFVHAILDGRDSSPTAGLQVLTDLENELDRKRIGRIASFIGRYFAMDRDQRWDRTKIAYDMIVKAQGEKTNDFRRTLQKSYQKGLTDEYMTAHIIPGFNGELATVKSGDTIINFNFRPDRALQITRAFEEESFQGFEREKIESIYYLGFSDYKKGFPSHIAFPQDRVLDSLGKVLSENRLTQLRIAESEKFPHVTYFFDGGQQVIYPGEDAIEVPSPKNVSTYDQTPEMSSKKIVEVFLKKMEEKKYDFALINFAPPDMVAHTGVLDAAIKAVEAVDWAIGEVTKYVISKKGLIILTSDHGNCEELINLRTGEVDTKHSSN</sequence>
<feature type="binding site" evidence="13">
    <location>
        <position position="449"/>
    </location>
    <ligand>
        <name>Mn(2+)</name>
        <dbReference type="ChEBI" id="CHEBI:29035"/>
        <label>2</label>
    </ligand>
</feature>
<feature type="non-terminal residue" evidence="16">
    <location>
        <position position="471"/>
    </location>
</feature>
<evidence type="ECO:0000256" key="4">
    <source>
        <dbReference type="ARBA" id="ARBA00004798"/>
    </source>
</evidence>
<dbReference type="GO" id="GO:0006096">
    <property type="term" value="P:glycolytic process"/>
    <property type="evidence" value="ECO:0007669"/>
    <property type="project" value="UniProtKB-UniRule"/>
</dbReference>